<dbReference type="Proteomes" id="UP000182836">
    <property type="component" value="Unassembled WGS sequence"/>
</dbReference>
<protein>
    <submittedName>
        <fullName evidence="2">Uncharacterized protein</fullName>
    </submittedName>
</protein>
<evidence type="ECO:0000256" key="1">
    <source>
        <dbReference type="SAM" id="MobiDB-lite"/>
    </source>
</evidence>
<evidence type="ECO:0000313" key="3">
    <source>
        <dbReference type="Proteomes" id="UP000182836"/>
    </source>
</evidence>
<accession>A0A1G8MJ48</accession>
<organism evidence="2 3">
    <name type="scientific">Aneurinibacillus migulanus</name>
    <name type="common">Bacillus migulanus</name>
    <dbReference type="NCBI Taxonomy" id="47500"/>
    <lineage>
        <taxon>Bacteria</taxon>
        <taxon>Bacillati</taxon>
        <taxon>Bacillota</taxon>
        <taxon>Bacilli</taxon>
        <taxon>Bacillales</taxon>
        <taxon>Paenibacillaceae</taxon>
        <taxon>Aneurinibacillus group</taxon>
        <taxon>Aneurinibacillus</taxon>
    </lineage>
</organism>
<dbReference type="AlphaFoldDB" id="A0A1G8MJ48"/>
<evidence type="ECO:0000313" key="2">
    <source>
        <dbReference type="EMBL" id="SDI68031.1"/>
    </source>
</evidence>
<reference evidence="2 3" key="1">
    <citation type="submission" date="2016-10" db="EMBL/GenBank/DDBJ databases">
        <authorList>
            <person name="de Groot N.N."/>
        </authorList>
    </citation>
    <scope>NUCLEOTIDE SEQUENCE [LARGE SCALE GENOMIC DNA]</scope>
    <source>
        <strain evidence="2 3">DSM 2895</strain>
    </source>
</reference>
<feature type="compositionally biased region" description="Basic and acidic residues" evidence="1">
    <location>
        <begin position="13"/>
        <end position="22"/>
    </location>
</feature>
<gene>
    <name evidence="2" type="ORF">SAMN04487909_106141</name>
</gene>
<sequence>MKFKARQSRAAKRRGDYVRSEGETQNFAAPLPGLFELSLINTLRKVG</sequence>
<feature type="compositionally biased region" description="Basic residues" evidence="1">
    <location>
        <begin position="1"/>
        <end position="12"/>
    </location>
</feature>
<dbReference type="EMBL" id="FNED01000006">
    <property type="protein sequence ID" value="SDI68031.1"/>
    <property type="molecule type" value="Genomic_DNA"/>
</dbReference>
<name>A0A1G8MJ48_ANEMI</name>
<proteinExistence type="predicted"/>
<feature type="region of interest" description="Disordered" evidence="1">
    <location>
        <begin position="1"/>
        <end position="22"/>
    </location>
</feature>